<feature type="domain" description="Methyltransferase" evidence="1">
    <location>
        <begin position="119"/>
        <end position="263"/>
    </location>
</feature>
<dbReference type="EnsemblMetazoa" id="XM_001603493">
    <property type="protein sequence ID" value="XP_001603543"/>
    <property type="gene ID" value="LOC100119829"/>
</dbReference>
<dbReference type="InParanoid" id="A0A7M7R0R5"/>
<gene>
    <name evidence="2" type="primary">100119829</name>
</gene>
<proteinExistence type="predicted"/>
<dbReference type="AlphaFoldDB" id="A0A7M7R0R5"/>
<dbReference type="InterPro" id="IPR025714">
    <property type="entry name" value="Methyltranfer_dom"/>
</dbReference>
<evidence type="ECO:0000259" key="1">
    <source>
        <dbReference type="Pfam" id="PF13679"/>
    </source>
</evidence>
<dbReference type="InterPro" id="IPR029063">
    <property type="entry name" value="SAM-dependent_MTases_sf"/>
</dbReference>
<dbReference type="SUPFAM" id="SSF53335">
    <property type="entry name" value="S-adenosyl-L-methionine-dependent methyltransferases"/>
    <property type="match status" value="1"/>
</dbReference>
<dbReference type="Proteomes" id="UP000002358">
    <property type="component" value="Chromosome 5"/>
</dbReference>
<keyword evidence="3" id="KW-1185">Reference proteome</keyword>
<sequence>MSAYEAHFCKVLKFLRVYENLIDCHLVDFLTEDLWEKCLPKDLKVYLEKRGPDVISEINQFDKANLCQDSELYEFLKDAESLNLDHCQDILTRHNFLNIINEAKTQSSKPLQSEFMKVKKWHEVEVFTKTVAWLNQSQSCIVIDAGAGKGYSSLHLSNHYNFPVLAIECSQINHKGAILHRDLVNKKSKQSTSLINYAVKQIDDTTDFVQLVKDHYPDFYPEKKLVMTALHACGSLTDSVIKSFVNVSDMKCLCIVPCCYHLASQSLLSVYEFSKNSRMLAQQSTERVKIKDEALSPSLFYRAVLQVIFRSLGIQDVKTGRGAPLDSFLIYAKWALKKIHATELPTDEKLYDVYNEKKALEWKFHVFQLLRIRLAPVVEAAIILDKLLFIQKSNVCTKLEVVQLFDPLLSPRNWAIIATK</sequence>
<dbReference type="PANTHER" id="PTHR12496:SF9">
    <property type="entry name" value="METHYLTRANSFERASE-LIKE PROTEIN 25-RELATED"/>
    <property type="match status" value="1"/>
</dbReference>
<evidence type="ECO:0000313" key="2">
    <source>
        <dbReference type="EnsemblMetazoa" id="XP_032456458"/>
    </source>
</evidence>
<dbReference type="FunCoup" id="A0A7M7R0R5">
    <property type="interactions" value="152"/>
</dbReference>
<evidence type="ECO:0000313" key="3">
    <source>
        <dbReference type="Proteomes" id="UP000002358"/>
    </source>
</evidence>
<dbReference type="EnsemblMetazoa" id="XM_032600567">
    <property type="protein sequence ID" value="XP_032456458"/>
    <property type="gene ID" value="LOC100119829"/>
</dbReference>
<accession>A0A7M7R0R5</accession>
<dbReference type="PANTHER" id="PTHR12496">
    <property type="entry name" value="CGI-41 METHYLTRANSFERASE"/>
    <property type="match status" value="1"/>
</dbReference>
<dbReference type="OMA" id="QVRMGRN"/>
<reference evidence="2" key="1">
    <citation type="submission" date="2021-01" db="UniProtKB">
        <authorList>
            <consortium name="EnsemblMetazoa"/>
        </authorList>
    </citation>
    <scope>IDENTIFICATION</scope>
</reference>
<protein>
    <recommendedName>
        <fullName evidence="1">Methyltransferase domain-containing protein</fullName>
    </recommendedName>
</protein>
<dbReference type="OrthoDB" id="10258156at2759"/>
<dbReference type="InterPro" id="IPR052220">
    <property type="entry name" value="METTL25"/>
</dbReference>
<name>A0A7M7R0R5_NASVI</name>
<organism evidence="2 3">
    <name type="scientific">Nasonia vitripennis</name>
    <name type="common">Parasitic wasp</name>
    <dbReference type="NCBI Taxonomy" id="7425"/>
    <lineage>
        <taxon>Eukaryota</taxon>
        <taxon>Metazoa</taxon>
        <taxon>Ecdysozoa</taxon>
        <taxon>Arthropoda</taxon>
        <taxon>Hexapoda</taxon>
        <taxon>Insecta</taxon>
        <taxon>Pterygota</taxon>
        <taxon>Neoptera</taxon>
        <taxon>Endopterygota</taxon>
        <taxon>Hymenoptera</taxon>
        <taxon>Apocrita</taxon>
        <taxon>Proctotrupomorpha</taxon>
        <taxon>Chalcidoidea</taxon>
        <taxon>Pteromalidae</taxon>
        <taxon>Pteromalinae</taxon>
        <taxon>Nasonia</taxon>
    </lineage>
</organism>
<dbReference type="Pfam" id="PF13679">
    <property type="entry name" value="Methyltransf_32"/>
    <property type="match status" value="1"/>
</dbReference>
<dbReference type="KEGG" id="nvi:100119829"/>